<proteinExistence type="predicted"/>
<feature type="coiled-coil region" evidence="2">
    <location>
        <begin position="104"/>
        <end position="131"/>
    </location>
</feature>
<evidence type="ECO:0000259" key="3">
    <source>
        <dbReference type="Pfam" id="PF21773"/>
    </source>
</evidence>
<gene>
    <name evidence="4" type="ORF">NP493_594g00019</name>
</gene>
<dbReference type="AlphaFoldDB" id="A0AAD9NPE7"/>
<dbReference type="PANTHER" id="PTHR21694:SF18">
    <property type="entry name" value="COILED-COIL DOMAIN-CONTAINING PROTEIN 63"/>
    <property type="match status" value="1"/>
</dbReference>
<evidence type="ECO:0000256" key="1">
    <source>
        <dbReference type="ARBA" id="ARBA00023054"/>
    </source>
</evidence>
<evidence type="ECO:0000256" key="2">
    <source>
        <dbReference type="SAM" id="Coils"/>
    </source>
</evidence>
<organism evidence="4 5">
    <name type="scientific">Ridgeia piscesae</name>
    <name type="common">Tubeworm</name>
    <dbReference type="NCBI Taxonomy" id="27915"/>
    <lineage>
        <taxon>Eukaryota</taxon>
        <taxon>Metazoa</taxon>
        <taxon>Spiralia</taxon>
        <taxon>Lophotrochozoa</taxon>
        <taxon>Annelida</taxon>
        <taxon>Polychaeta</taxon>
        <taxon>Sedentaria</taxon>
        <taxon>Canalipalpata</taxon>
        <taxon>Sabellida</taxon>
        <taxon>Siboglinidae</taxon>
        <taxon>Ridgeia</taxon>
    </lineage>
</organism>
<feature type="domain" description="ODAD1 central coiled coil region" evidence="3">
    <location>
        <begin position="146"/>
        <end position="379"/>
    </location>
</feature>
<protein>
    <recommendedName>
        <fullName evidence="3">ODAD1 central coiled coil region domain-containing protein</fullName>
    </recommendedName>
</protein>
<feature type="coiled-coil region" evidence="2">
    <location>
        <begin position="25"/>
        <end position="52"/>
    </location>
</feature>
<dbReference type="EMBL" id="JAODUO010000593">
    <property type="protein sequence ID" value="KAK2177505.1"/>
    <property type="molecule type" value="Genomic_DNA"/>
</dbReference>
<name>A0AAD9NPE7_RIDPI</name>
<dbReference type="InterPro" id="IPR049258">
    <property type="entry name" value="ODAD1_CC"/>
</dbReference>
<dbReference type="Pfam" id="PF21773">
    <property type="entry name" value="ODAD1_CC"/>
    <property type="match status" value="1"/>
</dbReference>
<accession>A0AAD9NPE7</accession>
<evidence type="ECO:0000313" key="5">
    <source>
        <dbReference type="Proteomes" id="UP001209878"/>
    </source>
</evidence>
<dbReference type="PANTHER" id="PTHR21694">
    <property type="entry name" value="COILED-COIL DOMAIN-CONTAINING PROTEIN 63"/>
    <property type="match status" value="1"/>
</dbReference>
<feature type="coiled-coil region" evidence="2">
    <location>
        <begin position="335"/>
        <end position="369"/>
    </location>
</feature>
<comment type="caution">
    <text evidence="4">The sequence shown here is derived from an EMBL/GenBank/DDBJ whole genome shotgun (WGS) entry which is preliminary data.</text>
</comment>
<dbReference type="Proteomes" id="UP001209878">
    <property type="component" value="Unassembled WGS sequence"/>
</dbReference>
<reference evidence="4" key="1">
    <citation type="journal article" date="2023" name="Mol. Biol. Evol.">
        <title>Third-Generation Sequencing Reveals the Adaptive Role of the Epigenome in Three Deep-Sea Polychaetes.</title>
        <authorList>
            <person name="Perez M."/>
            <person name="Aroh O."/>
            <person name="Sun Y."/>
            <person name="Lan Y."/>
            <person name="Juniper S.K."/>
            <person name="Young C.R."/>
            <person name="Angers B."/>
            <person name="Qian P.Y."/>
        </authorList>
    </citation>
    <scope>NUCLEOTIDE SEQUENCE</scope>
    <source>
        <strain evidence="4">R07B-5</strain>
    </source>
</reference>
<dbReference type="InterPro" id="IPR051876">
    <property type="entry name" value="ODA-DC/CCD"/>
</dbReference>
<sequence length="393" mass="46363">MSRVRSARAGTDEEANDDYILEGEYEKLKRSHRHMQNDYNRYKEDCQRMLKKQNFLLGMLEGEKDAVETDLKNMSQAIVKRRDELNVETLRELCEEHIDSSKELGEEMEKLQGIESNLTDVEKQIAAEHNNMGSYYKKMAEHNYMQMQIGIFENRVQQATVNLDTQLTLNRKLRDEIDHLRHERSLYGDLYKRLSAELQHSKEELTATIGTSTEAFEKRDEAHNKMATLKERREKDMQLHNSEMKELLRIISHDEKCKEFIRIKNNERTEYKLEKAKRVQEEHERRGPAADRILLDTYDTAFNNIYDYTKEEDVNVVIDNYTQKVEENYALYNYANELSSETDELQAEVDNLRESIAEMSATEQQLNEQWGDKMNTVEASTGSRFYTVNMFAL</sequence>
<evidence type="ECO:0000313" key="4">
    <source>
        <dbReference type="EMBL" id="KAK2177505.1"/>
    </source>
</evidence>
<keyword evidence="5" id="KW-1185">Reference proteome</keyword>
<keyword evidence="1 2" id="KW-0175">Coiled coil</keyword>